<feature type="domain" description="DUF397" evidence="1">
    <location>
        <begin position="9"/>
        <end position="59"/>
    </location>
</feature>
<evidence type="ECO:0000313" key="2">
    <source>
        <dbReference type="EMBL" id="MBM2618037.1"/>
    </source>
</evidence>
<sequence>MNQGNEGPQWRSSSRCSGGTCVEVAKVGDLYLIRDSKNPGAAAHSFTEEEWLAFVAGVKNGEFVF</sequence>
<gene>
    <name evidence="2" type="ORF">JIG36_21000</name>
</gene>
<organism evidence="2 3">
    <name type="scientific">Paractinoplanes ovalisporus</name>
    <dbReference type="NCBI Taxonomy" id="2810368"/>
    <lineage>
        <taxon>Bacteria</taxon>
        <taxon>Bacillati</taxon>
        <taxon>Actinomycetota</taxon>
        <taxon>Actinomycetes</taxon>
        <taxon>Micromonosporales</taxon>
        <taxon>Micromonosporaceae</taxon>
        <taxon>Paractinoplanes</taxon>
    </lineage>
</organism>
<protein>
    <submittedName>
        <fullName evidence="2">DUF397 domain-containing protein</fullName>
    </submittedName>
</protein>
<evidence type="ECO:0000259" key="1">
    <source>
        <dbReference type="Pfam" id="PF04149"/>
    </source>
</evidence>
<evidence type="ECO:0000313" key="3">
    <source>
        <dbReference type="Proteomes" id="UP000632138"/>
    </source>
</evidence>
<keyword evidence="3" id="KW-1185">Reference proteome</keyword>
<name>A0ABS2ADX6_9ACTN</name>
<dbReference type="InterPro" id="IPR007278">
    <property type="entry name" value="DUF397"/>
</dbReference>
<accession>A0ABS2ADX6</accession>
<comment type="caution">
    <text evidence="2">The sequence shown here is derived from an EMBL/GenBank/DDBJ whole genome shotgun (WGS) entry which is preliminary data.</text>
</comment>
<dbReference type="Pfam" id="PF04149">
    <property type="entry name" value="DUF397"/>
    <property type="match status" value="1"/>
</dbReference>
<dbReference type="EMBL" id="JAENHP010000006">
    <property type="protein sequence ID" value="MBM2618037.1"/>
    <property type="molecule type" value="Genomic_DNA"/>
</dbReference>
<proteinExistence type="predicted"/>
<reference evidence="2 3" key="1">
    <citation type="submission" date="2021-01" db="EMBL/GenBank/DDBJ databases">
        <title>Actinoplanes sp. nov. LDG1-06 isolated from lichen.</title>
        <authorList>
            <person name="Saeng-In P."/>
            <person name="Phongsopitanun W."/>
            <person name="Kanchanasin P."/>
            <person name="Yuki M."/>
            <person name="Kudo T."/>
            <person name="Ohkuma M."/>
            <person name="Tanasupawat S."/>
        </authorList>
    </citation>
    <scope>NUCLEOTIDE SEQUENCE [LARGE SCALE GENOMIC DNA]</scope>
    <source>
        <strain evidence="2 3">LDG1-06</strain>
    </source>
</reference>
<dbReference type="Proteomes" id="UP000632138">
    <property type="component" value="Unassembled WGS sequence"/>
</dbReference>
<dbReference type="RefSeq" id="WP_203378043.1">
    <property type="nucleotide sequence ID" value="NZ_JAENHP010000006.1"/>
</dbReference>